<comment type="caution">
    <text evidence="2">The sequence shown here is derived from an EMBL/GenBank/DDBJ whole genome shotgun (WGS) entry which is preliminary data.</text>
</comment>
<reference evidence="2 3" key="1">
    <citation type="submission" date="2022-06" db="EMBL/GenBank/DDBJ databases">
        <authorList>
            <person name="Xuan X."/>
        </authorList>
    </citation>
    <scope>NUCLEOTIDE SEQUENCE [LARGE SCALE GENOMIC DNA]</scope>
    <source>
        <strain evidence="2 3">2V75</strain>
    </source>
</reference>
<dbReference type="InterPro" id="IPR002860">
    <property type="entry name" value="BNR_rpt"/>
</dbReference>
<dbReference type="Gene3D" id="2.130.10.10">
    <property type="entry name" value="YVTN repeat-like/Quinoprotein amine dehydrogenase"/>
    <property type="match status" value="4"/>
</dbReference>
<dbReference type="Proteomes" id="UP001206312">
    <property type="component" value="Unassembled WGS sequence"/>
</dbReference>
<dbReference type="RefSeq" id="WP_252740667.1">
    <property type="nucleotide sequence ID" value="NZ_JAMXIB010000003.1"/>
</dbReference>
<feature type="chain" id="PRO_5046113743" evidence="1">
    <location>
        <begin position="19"/>
        <end position="949"/>
    </location>
</feature>
<protein>
    <submittedName>
        <fullName evidence="2">Glycosyl hydrolase</fullName>
    </submittedName>
</protein>
<dbReference type="InterPro" id="IPR050310">
    <property type="entry name" value="VPS10-sortilin"/>
</dbReference>
<dbReference type="Pfam" id="PF15899">
    <property type="entry name" value="BNR_6"/>
    <property type="match status" value="1"/>
</dbReference>
<dbReference type="SUPFAM" id="SSF50939">
    <property type="entry name" value="Sialidases"/>
    <property type="match status" value="2"/>
</dbReference>
<dbReference type="CDD" id="cd15482">
    <property type="entry name" value="Sialidase_non-viral"/>
    <property type="match status" value="2"/>
</dbReference>
<dbReference type="PANTHER" id="PTHR12106:SF27">
    <property type="entry name" value="SORTILIN-RELATED RECEPTOR"/>
    <property type="match status" value="1"/>
</dbReference>
<evidence type="ECO:0000256" key="1">
    <source>
        <dbReference type="SAM" id="SignalP"/>
    </source>
</evidence>
<proteinExistence type="predicted"/>
<evidence type="ECO:0000313" key="3">
    <source>
        <dbReference type="Proteomes" id="UP001206312"/>
    </source>
</evidence>
<keyword evidence="1" id="KW-0732">Signal</keyword>
<evidence type="ECO:0000313" key="2">
    <source>
        <dbReference type="EMBL" id="MCO5724289.1"/>
    </source>
</evidence>
<dbReference type="EMBL" id="JAMXIB010000003">
    <property type="protein sequence ID" value="MCO5724289.1"/>
    <property type="molecule type" value="Genomic_DNA"/>
</dbReference>
<sequence>MKVLTFFLSVCSIAFATAQTQPTPASSVVEALQQQASMKATSLVKNLVLENIGPTVMSGRVVDLSVNPEKPSEFYVAYASGGLWYTNNNGISFEPVMDNTPTQNIGAVAVHWPSRTVYVGTGESNASRSSYAGVGIYRSGNGGQTWEFAGLPDSHHIGRILIAPDNPMEATVAVAGHLYSPNAERGIYKTVDGGVTWKKTLFVDEGTGFIDLVAAPDNPRVLYAAAWEKDRKAWNFKGNGPGSGIYKSVDGGNTWQLLTREGSGFPTGEGVGRIGLAAFDANTVYAILDNQFRREEKAGEEADTDKLTKETFKGMSAKAFLELDNGKLGTFLKENGFPEKYKADSVKDMVRNGTVKPEDLAAYLEDANSLLFDTPVIGAEVYLSEDGGKTWKKTHDGFLDDLYYSYGYYFGLVRVAPYDKNQVYIAGVPILRSDDGGKTFTSVNGDNVHADHHALWINPSLEGHVINGNDGGVNISYDAGAHWIKNNTPSVGQFYAINVDHQKPYNVYGGLQDNGVWKGPHNAKESVEWHQSGQYPWKEILGGDGMQVQIDSRNPNIVYTGFQFGNYYRLDLSSGERTPIQPKHSLGESPYRFNWQSPILLSPHNQDIVYFGSNLLHRSMDQGREWTAISGDLTEGGKKGNVSYGTLTTLSESPFRFGLLYTGSDDGLVHLSPDGGVTWKRISDSFPKGLWVSRVAASAHKEGRVYVSLNGYRWDDFTPYVYVSEDFGKTWKTLAGGLPFSPVNVILEDPANEDLLFVGTDNGLYVSLDRGASWNLMQNGMPHVAVHDLVVQHEAKHLLVGTHGRSIYKADIAPLQALKSSRMAEELVAFDLEDLRHSQRWGDSWWSWGTPNTPGLEIPFYSSKGGAVRAQVLTTDGIVVSETEMQADPGFNTISYDVAFSKSGKKDYLSKYKTPVKEAGNGKTYLPKGTYEVVIELGKSTEKRKFEIK</sequence>
<gene>
    <name evidence="2" type="ORF">NG653_05445</name>
</gene>
<feature type="signal peptide" evidence="1">
    <location>
        <begin position="1"/>
        <end position="18"/>
    </location>
</feature>
<keyword evidence="3" id="KW-1185">Reference proteome</keyword>
<accession>A0ABT1AX68</accession>
<keyword evidence="2" id="KW-0378">Hydrolase</keyword>
<name>A0ABT1AX68_9FLAO</name>
<dbReference type="InterPro" id="IPR036278">
    <property type="entry name" value="Sialidase_sf"/>
</dbReference>
<dbReference type="GO" id="GO:0016787">
    <property type="term" value="F:hydrolase activity"/>
    <property type="evidence" value="ECO:0007669"/>
    <property type="project" value="UniProtKB-KW"/>
</dbReference>
<dbReference type="InterPro" id="IPR015943">
    <property type="entry name" value="WD40/YVTN_repeat-like_dom_sf"/>
</dbReference>
<dbReference type="PANTHER" id="PTHR12106">
    <property type="entry name" value="SORTILIN RELATED"/>
    <property type="match status" value="1"/>
</dbReference>
<organism evidence="2 3">
    <name type="scientific">Robiginitalea marina</name>
    <dbReference type="NCBI Taxonomy" id="2954105"/>
    <lineage>
        <taxon>Bacteria</taxon>
        <taxon>Pseudomonadati</taxon>
        <taxon>Bacteroidota</taxon>
        <taxon>Flavobacteriia</taxon>
        <taxon>Flavobacteriales</taxon>
        <taxon>Flavobacteriaceae</taxon>
        <taxon>Robiginitalea</taxon>
    </lineage>
</organism>